<comment type="caution">
    <text evidence="1">The sequence shown here is derived from an EMBL/GenBank/DDBJ whole genome shotgun (WGS) entry which is preliminary data.</text>
</comment>
<gene>
    <name evidence="1" type="ORF">P3H78_05055</name>
</gene>
<name>A0ABT6A032_9ACTN</name>
<dbReference type="Proteomes" id="UP001221150">
    <property type="component" value="Unassembled WGS sequence"/>
</dbReference>
<dbReference type="EMBL" id="JARJBB010000002">
    <property type="protein sequence ID" value="MDF3298000.1"/>
    <property type="molecule type" value="Genomic_DNA"/>
</dbReference>
<evidence type="ECO:0000313" key="2">
    <source>
        <dbReference type="Proteomes" id="UP001221150"/>
    </source>
</evidence>
<sequence>MTSPSGDRDRGAVTADDPALACARCGAPSDGPFSTWTCSVEGGVRRYFCETCARAHLRAIEGRIDSAWW</sequence>
<organism evidence="1 2">
    <name type="scientific">Streptomyces tropicalis</name>
    <dbReference type="NCBI Taxonomy" id="3034234"/>
    <lineage>
        <taxon>Bacteria</taxon>
        <taxon>Bacillati</taxon>
        <taxon>Actinomycetota</taxon>
        <taxon>Actinomycetes</taxon>
        <taxon>Kitasatosporales</taxon>
        <taxon>Streptomycetaceae</taxon>
        <taxon>Streptomyces</taxon>
    </lineage>
</organism>
<evidence type="ECO:0000313" key="1">
    <source>
        <dbReference type="EMBL" id="MDF3298000.1"/>
    </source>
</evidence>
<accession>A0ABT6A032</accession>
<reference evidence="1 2" key="1">
    <citation type="submission" date="2023-03" db="EMBL/GenBank/DDBJ databases">
        <title>Draft genome sequence of Streptomyces sp. K1PA1 isolated from peat swamp forest in Thailand.</title>
        <authorList>
            <person name="Klaysubun C."/>
            <person name="Duangmal K."/>
        </authorList>
    </citation>
    <scope>NUCLEOTIDE SEQUENCE [LARGE SCALE GENOMIC DNA]</scope>
    <source>
        <strain evidence="1 2">K1PA1</strain>
    </source>
</reference>
<dbReference type="RefSeq" id="WP_276107544.1">
    <property type="nucleotide sequence ID" value="NZ_JARJBB010000002.1"/>
</dbReference>
<protein>
    <recommendedName>
        <fullName evidence="3">Small CPxCG-related zinc finger protein</fullName>
    </recommendedName>
</protein>
<keyword evidence="2" id="KW-1185">Reference proteome</keyword>
<proteinExistence type="predicted"/>
<evidence type="ECO:0008006" key="3">
    <source>
        <dbReference type="Google" id="ProtNLM"/>
    </source>
</evidence>